<comment type="subcellular location">
    <subcellularLocation>
        <location evidence="1 6">Membrane</location>
        <topology evidence="1 6">Multi-pass membrane protein</topology>
    </subcellularLocation>
</comment>
<dbReference type="GO" id="GO:0005886">
    <property type="term" value="C:plasma membrane"/>
    <property type="evidence" value="ECO:0007669"/>
    <property type="project" value="TreeGrafter"/>
</dbReference>
<dbReference type="PANTHER" id="PTHR19282:SF534">
    <property type="entry name" value="TETRASPANIN FAMILY-RELATED"/>
    <property type="match status" value="1"/>
</dbReference>
<dbReference type="EMBL" id="CAJFCJ010000013">
    <property type="protein sequence ID" value="CAD5121111.1"/>
    <property type="molecule type" value="Genomic_DNA"/>
</dbReference>
<dbReference type="InterPro" id="IPR000301">
    <property type="entry name" value="Tetraspanin_animals"/>
</dbReference>
<proteinExistence type="inferred from homology"/>
<dbReference type="InterPro" id="IPR018499">
    <property type="entry name" value="Tetraspanin/Peripherin"/>
</dbReference>
<evidence type="ECO:0000313" key="7">
    <source>
        <dbReference type="EMBL" id="CAD5121111.1"/>
    </source>
</evidence>
<keyword evidence="8" id="KW-1185">Reference proteome</keyword>
<evidence type="ECO:0000256" key="6">
    <source>
        <dbReference type="RuleBase" id="RU361218"/>
    </source>
</evidence>
<evidence type="ECO:0000256" key="2">
    <source>
        <dbReference type="ARBA" id="ARBA00006840"/>
    </source>
</evidence>
<comment type="similarity">
    <text evidence="2 6">Belongs to the tetraspanin (TM4SF) family.</text>
</comment>
<reference evidence="7 8" key="1">
    <citation type="submission" date="2020-08" db="EMBL/GenBank/DDBJ databases">
        <authorList>
            <person name="Hejnol A."/>
        </authorList>
    </citation>
    <scope>NUCLEOTIDE SEQUENCE [LARGE SCALE GENOMIC DNA]</scope>
</reference>
<keyword evidence="3 6" id="KW-0812">Transmembrane</keyword>
<dbReference type="Pfam" id="PF00335">
    <property type="entry name" value="Tetraspanin"/>
    <property type="match status" value="1"/>
</dbReference>
<dbReference type="PIRSF" id="PIRSF002419">
    <property type="entry name" value="Tetraspanin"/>
    <property type="match status" value="1"/>
</dbReference>
<dbReference type="PANTHER" id="PTHR19282">
    <property type="entry name" value="TETRASPANIN"/>
    <property type="match status" value="1"/>
</dbReference>
<comment type="caution">
    <text evidence="7">The sequence shown here is derived from an EMBL/GenBank/DDBJ whole genome shotgun (WGS) entry which is preliminary data.</text>
</comment>
<evidence type="ECO:0000313" key="8">
    <source>
        <dbReference type="Proteomes" id="UP000549394"/>
    </source>
</evidence>
<feature type="transmembrane region" description="Helical" evidence="6">
    <location>
        <begin position="12"/>
        <end position="38"/>
    </location>
</feature>
<evidence type="ECO:0000256" key="5">
    <source>
        <dbReference type="ARBA" id="ARBA00023136"/>
    </source>
</evidence>
<dbReference type="PROSITE" id="PS51257">
    <property type="entry name" value="PROKAR_LIPOPROTEIN"/>
    <property type="match status" value="1"/>
</dbReference>
<feature type="transmembrane region" description="Helical" evidence="6">
    <location>
        <begin position="58"/>
        <end position="79"/>
    </location>
</feature>
<feature type="transmembrane region" description="Helical" evidence="6">
    <location>
        <begin position="91"/>
        <end position="115"/>
    </location>
</feature>
<dbReference type="AlphaFoldDB" id="A0A7I8VYW8"/>
<dbReference type="PRINTS" id="PR00259">
    <property type="entry name" value="TMFOUR"/>
</dbReference>
<dbReference type="SUPFAM" id="SSF48652">
    <property type="entry name" value="Tetraspanin"/>
    <property type="match status" value="1"/>
</dbReference>
<evidence type="ECO:0000256" key="1">
    <source>
        <dbReference type="ARBA" id="ARBA00004141"/>
    </source>
</evidence>
<accession>A0A7I8VYW8</accession>
<sequence length="305" mass="35330">MCSRDARDKISRYYLVFLNVLFLLIGCALGTFGIWLRIDNDMLNSLKILKVSLRADNLHLACYIMIAVAACIIFISFFGCCGACFEKPGCLLFYAVLCLLILLSQVTIAALAFVYKDKVFNFLKKRMSYDVKHKYQRKFFDPTAEVDAFSLYWDIVQVNMRCCGGGEPKDYENSLWYNITKEHTDTHGTTEPELTRYFVPDTCCVLHNKNVEKPDPVDRVKCQKDADEYIRKLHNGVTDYLHVYNCHRRLKDWFEKNGVYILVVVCCVCAFQFFGFIAACCLISSIKRENRMYLYNSVYQGDKPI</sequence>
<dbReference type="Proteomes" id="UP000549394">
    <property type="component" value="Unassembled WGS sequence"/>
</dbReference>
<gene>
    <name evidence="7" type="ORF">DGYR_LOCUS9104</name>
</gene>
<dbReference type="OrthoDB" id="10033535at2759"/>
<keyword evidence="4 6" id="KW-1133">Transmembrane helix</keyword>
<evidence type="ECO:0000256" key="4">
    <source>
        <dbReference type="ARBA" id="ARBA00022989"/>
    </source>
</evidence>
<organism evidence="7 8">
    <name type="scientific">Dimorphilus gyrociliatus</name>
    <dbReference type="NCBI Taxonomy" id="2664684"/>
    <lineage>
        <taxon>Eukaryota</taxon>
        <taxon>Metazoa</taxon>
        <taxon>Spiralia</taxon>
        <taxon>Lophotrochozoa</taxon>
        <taxon>Annelida</taxon>
        <taxon>Polychaeta</taxon>
        <taxon>Polychaeta incertae sedis</taxon>
        <taxon>Dinophilidae</taxon>
        <taxon>Dimorphilus</taxon>
    </lineage>
</organism>
<dbReference type="Gene3D" id="1.10.1450.10">
    <property type="entry name" value="Tetraspanin"/>
    <property type="match status" value="1"/>
</dbReference>
<keyword evidence="5 6" id="KW-0472">Membrane</keyword>
<evidence type="ECO:0000256" key="3">
    <source>
        <dbReference type="ARBA" id="ARBA00022692"/>
    </source>
</evidence>
<name>A0A7I8VYW8_9ANNE</name>
<dbReference type="InterPro" id="IPR008952">
    <property type="entry name" value="Tetraspanin_EC2_sf"/>
</dbReference>
<feature type="transmembrane region" description="Helical" evidence="6">
    <location>
        <begin position="259"/>
        <end position="283"/>
    </location>
</feature>
<protein>
    <recommendedName>
        <fullName evidence="6">Tetraspanin</fullName>
    </recommendedName>
</protein>